<feature type="domain" description="Heme-copper oxidase subunit III family profile" evidence="8">
    <location>
        <begin position="29"/>
        <end position="222"/>
    </location>
</feature>
<feature type="transmembrane region" description="Helical" evidence="7">
    <location>
        <begin position="201"/>
        <end position="220"/>
    </location>
</feature>
<comment type="caution">
    <text evidence="9">The sequence shown here is derived from an EMBL/GenBank/DDBJ whole genome shotgun (WGS) entry which is preliminary data.</text>
</comment>
<dbReference type="InterPro" id="IPR024791">
    <property type="entry name" value="Cyt_c/ubiquinol_Oxase_su3"/>
</dbReference>
<keyword evidence="4 7" id="KW-1133">Transmembrane helix</keyword>
<organism evidence="9 10">
    <name type="scientific">Sulfurovum xiamenensis</name>
    <dbReference type="NCBI Taxonomy" id="3019066"/>
    <lineage>
        <taxon>Bacteria</taxon>
        <taxon>Pseudomonadati</taxon>
        <taxon>Campylobacterota</taxon>
        <taxon>Epsilonproteobacteria</taxon>
        <taxon>Campylobacterales</taxon>
        <taxon>Sulfurovaceae</taxon>
        <taxon>Sulfurovum</taxon>
    </lineage>
</organism>
<dbReference type="InterPro" id="IPR000298">
    <property type="entry name" value="Cyt_c_oxidase-like_su3"/>
</dbReference>
<dbReference type="RefSeq" id="WP_289401755.1">
    <property type="nucleotide sequence ID" value="NZ_JAQIBC010000003.1"/>
</dbReference>
<dbReference type="InterPro" id="IPR013833">
    <property type="entry name" value="Cyt_c_oxidase_su3_a-hlx"/>
</dbReference>
<proteinExistence type="inferred from homology"/>
<evidence type="ECO:0000256" key="2">
    <source>
        <dbReference type="ARBA" id="ARBA00010581"/>
    </source>
</evidence>
<dbReference type="Gene3D" id="1.20.120.80">
    <property type="entry name" value="Cytochrome c oxidase, subunit III, four-helix bundle"/>
    <property type="match status" value="1"/>
</dbReference>
<feature type="transmembrane region" description="Helical" evidence="7">
    <location>
        <begin position="155"/>
        <end position="180"/>
    </location>
</feature>
<dbReference type="SUPFAM" id="SSF81452">
    <property type="entry name" value="Cytochrome c oxidase subunit III-like"/>
    <property type="match status" value="1"/>
</dbReference>
<evidence type="ECO:0000256" key="3">
    <source>
        <dbReference type="ARBA" id="ARBA00022692"/>
    </source>
</evidence>
<dbReference type="InterPro" id="IPR035973">
    <property type="entry name" value="Cyt_c_oxidase_su3-like_sf"/>
</dbReference>
<comment type="subcellular location">
    <subcellularLocation>
        <location evidence="6">Cell membrane</location>
        <topology evidence="6">Multi-pass membrane protein</topology>
    </subcellularLocation>
    <subcellularLocation>
        <location evidence="1">Membrane</location>
        <topology evidence="1">Multi-pass membrane protein</topology>
    </subcellularLocation>
</comment>
<keyword evidence="5 7" id="KW-0472">Membrane</keyword>
<evidence type="ECO:0000313" key="9">
    <source>
        <dbReference type="EMBL" id="MDM5263781.1"/>
    </source>
</evidence>
<evidence type="ECO:0000256" key="4">
    <source>
        <dbReference type="ARBA" id="ARBA00022989"/>
    </source>
</evidence>
<dbReference type="PROSITE" id="PS50253">
    <property type="entry name" value="COX3"/>
    <property type="match status" value="1"/>
</dbReference>
<feature type="transmembrane region" description="Helical" evidence="7">
    <location>
        <begin position="75"/>
        <end position="94"/>
    </location>
</feature>
<comment type="similarity">
    <text evidence="2 6">Belongs to the cytochrome c oxidase subunit 3 family.</text>
</comment>
<reference evidence="9" key="1">
    <citation type="submission" date="2023-01" db="EMBL/GenBank/DDBJ databases">
        <title>Sulfurovum sp. XTW-4 genome assembly.</title>
        <authorList>
            <person name="Wang J."/>
        </authorList>
    </citation>
    <scope>NUCLEOTIDE SEQUENCE</scope>
    <source>
        <strain evidence="9">XTW-4</strain>
    </source>
</reference>
<feature type="transmembrane region" description="Helical" evidence="7">
    <location>
        <begin position="32"/>
        <end position="55"/>
    </location>
</feature>
<evidence type="ECO:0000313" key="10">
    <source>
        <dbReference type="Proteomes" id="UP001169066"/>
    </source>
</evidence>
<keyword evidence="10" id="KW-1185">Reference proteome</keyword>
<evidence type="ECO:0000256" key="6">
    <source>
        <dbReference type="RuleBase" id="RU003376"/>
    </source>
</evidence>
<feature type="transmembrane region" description="Helical" evidence="7">
    <location>
        <begin position="106"/>
        <end position="124"/>
    </location>
</feature>
<evidence type="ECO:0000256" key="5">
    <source>
        <dbReference type="ARBA" id="ARBA00023136"/>
    </source>
</evidence>
<evidence type="ECO:0000256" key="7">
    <source>
        <dbReference type="SAM" id="Phobius"/>
    </source>
</evidence>
<accession>A0ABT7QRV1</accession>
<evidence type="ECO:0000259" key="8">
    <source>
        <dbReference type="PROSITE" id="PS50253"/>
    </source>
</evidence>
<sequence length="242" mass="27344">MGHEYVPEIAIDRDGNQHEVQGWQGDFYGGKLGFWLFMLTEVMMFGAMFLALAYYNSLHPQDFLDASAALNRLLGGTNTVILLVSALTMGLGLLRMRAGDVKGAKLMIWATIILAVAFLVIKGFEWTAEYHHGIFLMHDKLLPESSLPFGQKLFYGLYFSMTGLHGFHIIIGIGLMLWLLKRINAGKVSPEHHILHWNIALYWDIVHLIWVFVFPYYYMIGADGIQMSDFSMIFGGGTNGHH</sequence>
<dbReference type="Pfam" id="PF00510">
    <property type="entry name" value="COX3"/>
    <property type="match status" value="1"/>
</dbReference>
<dbReference type="EMBL" id="JAQIBC010000003">
    <property type="protein sequence ID" value="MDM5263781.1"/>
    <property type="molecule type" value="Genomic_DNA"/>
</dbReference>
<dbReference type="PANTHER" id="PTHR11403:SF6">
    <property type="entry name" value="NITRIC OXIDE REDUCTASE SUBUNIT E"/>
    <property type="match status" value="1"/>
</dbReference>
<dbReference type="Proteomes" id="UP001169066">
    <property type="component" value="Unassembled WGS sequence"/>
</dbReference>
<evidence type="ECO:0000256" key="1">
    <source>
        <dbReference type="ARBA" id="ARBA00004141"/>
    </source>
</evidence>
<protein>
    <submittedName>
        <fullName evidence="9">Cytochrome c oxidase subunit 3</fullName>
    </submittedName>
</protein>
<keyword evidence="3 6" id="KW-0812">Transmembrane</keyword>
<dbReference type="PANTHER" id="PTHR11403">
    <property type="entry name" value="CYTOCHROME C OXIDASE SUBUNIT III"/>
    <property type="match status" value="1"/>
</dbReference>
<name>A0ABT7QRV1_9BACT</name>
<gene>
    <name evidence="9" type="ORF">PF327_06185</name>
</gene>